<dbReference type="RefSeq" id="WP_054668888.1">
    <property type="nucleotide sequence ID" value="NZ_AYZR01000008.1"/>
</dbReference>
<proteinExistence type="predicted"/>
<dbReference type="EMBL" id="AYZR01000008">
    <property type="protein sequence ID" value="KRM93756.1"/>
    <property type="molecule type" value="Genomic_DNA"/>
</dbReference>
<dbReference type="Pfam" id="PF01248">
    <property type="entry name" value="Ribosomal_L7Ae"/>
    <property type="match status" value="1"/>
</dbReference>
<dbReference type="SUPFAM" id="SSF55315">
    <property type="entry name" value="L30e-like"/>
    <property type="match status" value="1"/>
</dbReference>
<dbReference type="Gene3D" id="3.30.1330.30">
    <property type="match status" value="1"/>
</dbReference>
<gene>
    <name evidence="2" type="ORF">FC56_GL000474</name>
</gene>
<dbReference type="PATRIC" id="fig|1423802.4.peg.484"/>
<dbReference type="Proteomes" id="UP000051256">
    <property type="component" value="Unassembled WGS sequence"/>
</dbReference>
<dbReference type="AlphaFoldDB" id="A0A0R2D168"/>
<dbReference type="STRING" id="1423802.FC56_GL000474"/>
<keyword evidence="3" id="KW-1185">Reference proteome</keyword>
<name>A0A0R2D168_9LACO</name>
<dbReference type="InterPro" id="IPR029064">
    <property type="entry name" value="Ribosomal_eL30-like_sf"/>
</dbReference>
<comment type="caution">
    <text evidence="2">The sequence shown here is derived from an EMBL/GenBank/DDBJ whole genome shotgun (WGS) entry which is preliminary data.</text>
</comment>
<protein>
    <recommendedName>
        <fullName evidence="1">Ribosomal protein eL8/eL30/eS12/Gadd45 domain-containing protein</fullName>
    </recommendedName>
</protein>
<organism evidence="2 3">
    <name type="scientific">Lentilactobacillus senioris DSM 24302 = JCM 17472</name>
    <dbReference type="NCBI Taxonomy" id="1423802"/>
    <lineage>
        <taxon>Bacteria</taxon>
        <taxon>Bacillati</taxon>
        <taxon>Bacillota</taxon>
        <taxon>Bacilli</taxon>
        <taxon>Lactobacillales</taxon>
        <taxon>Lactobacillaceae</taxon>
        <taxon>Lentilactobacillus</taxon>
    </lineage>
</organism>
<accession>A0A0R2D168</accession>
<evidence type="ECO:0000313" key="3">
    <source>
        <dbReference type="Proteomes" id="UP000051256"/>
    </source>
</evidence>
<reference evidence="2 3" key="1">
    <citation type="journal article" date="2015" name="Genome Announc.">
        <title>Expanding the biotechnology potential of lactobacilli through comparative genomics of 213 strains and associated genera.</title>
        <authorList>
            <person name="Sun Z."/>
            <person name="Harris H.M."/>
            <person name="McCann A."/>
            <person name="Guo C."/>
            <person name="Argimon S."/>
            <person name="Zhang W."/>
            <person name="Yang X."/>
            <person name="Jeffery I.B."/>
            <person name="Cooney J.C."/>
            <person name="Kagawa T.F."/>
            <person name="Liu W."/>
            <person name="Song Y."/>
            <person name="Salvetti E."/>
            <person name="Wrobel A."/>
            <person name="Rasinkangas P."/>
            <person name="Parkhill J."/>
            <person name="Rea M.C."/>
            <person name="O'Sullivan O."/>
            <person name="Ritari J."/>
            <person name="Douillard F.P."/>
            <person name="Paul Ross R."/>
            <person name="Yang R."/>
            <person name="Briner A.E."/>
            <person name="Felis G.E."/>
            <person name="de Vos W.M."/>
            <person name="Barrangou R."/>
            <person name="Klaenhammer T.R."/>
            <person name="Caufield P.W."/>
            <person name="Cui Y."/>
            <person name="Zhang H."/>
            <person name="O'Toole P.W."/>
        </authorList>
    </citation>
    <scope>NUCLEOTIDE SEQUENCE [LARGE SCALE GENOMIC DNA]</scope>
    <source>
        <strain evidence="2 3">DSM 24302</strain>
    </source>
</reference>
<evidence type="ECO:0000259" key="1">
    <source>
        <dbReference type="Pfam" id="PF01248"/>
    </source>
</evidence>
<evidence type="ECO:0000313" key="2">
    <source>
        <dbReference type="EMBL" id="KRM93756.1"/>
    </source>
</evidence>
<dbReference type="InterPro" id="IPR004038">
    <property type="entry name" value="Ribosomal_eL8/eL30/eS12/Gad45"/>
</dbReference>
<sequence length="105" mass="11611">MDNKQATLQFLGLARRARKLVTGQDLVLTAIRNQKAKFVFVASDAGVNTAKKFIDKSNYYHVPVYNGYTKDELSTAIGQKRSIIGVLDAGMAKKLVTLIHNQKGE</sequence>
<feature type="domain" description="Ribosomal protein eL8/eL30/eS12/Gadd45" evidence="1">
    <location>
        <begin position="9"/>
        <end position="95"/>
    </location>
</feature>